<keyword evidence="3" id="KW-1185">Reference proteome</keyword>
<protein>
    <submittedName>
        <fullName evidence="2">Uncharacterized protein</fullName>
    </submittedName>
</protein>
<proteinExistence type="predicted"/>
<dbReference type="EMBL" id="JADYXP020000001">
    <property type="protein sequence ID" value="KAL0132908.1"/>
    <property type="molecule type" value="Genomic_DNA"/>
</dbReference>
<evidence type="ECO:0000313" key="2">
    <source>
        <dbReference type="EMBL" id="KAL0132908.1"/>
    </source>
</evidence>
<gene>
    <name evidence="2" type="ORF">PUN28_000560</name>
</gene>
<dbReference type="AlphaFoldDB" id="A0AAW2H024"/>
<evidence type="ECO:0000313" key="3">
    <source>
        <dbReference type="Proteomes" id="UP001430953"/>
    </source>
</evidence>
<reference evidence="2 3" key="1">
    <citation type="submission" date="2023-03" db="EMBL/GenBank/DDBJ databases">
        <title>High recombination rates correlate with genetic variation in Cardiocondyla obscurior ants.</title>
        <authorList>
            <person name="Errbii M."/>
        </authorList>
    </citation>
    <scope>NUCLEOTIDE SEQUENCE [LARGE SCALE GENOMIC DNA]</scope>
    <source>
        <strain evidence="2">Alpha-2009</strain>
        <tissue evidence="2">Whole body</tissue>
    </source>
</reference>
<organism evidence="2 3">
    <name type="scientific">Cardiocondyla obscurior</name>
    <dbReference type="NCBI Taxonomy" id="286306"/>
    <lineage>
        <taxon>Eukaryota</taxon>
        <taxon>Metazoa</taxon>
        <taxon>Ecdysozoa</taxon>
        <taxon>Arthropoda</taxon>
        <taxon>Hexapoda</taxon>
        <taxon>Insecta</taxon>
        <taxon>Pterygota</taxon>
        <taxon>Neoptera</taxon>
        <taxon>Endopterygota</taxon>
        <taxon>Hymenoptera</taxon>
        <taxon>Apocrita</taxon>
        <taxon>Aculeata</taxon>
        <taxon>Formicoidea</taxon>
        <taxon>Formicidae</taxon>
        <taxon>Myrmicinae</taxon>
        <taxon>Cardiocondyla</taxon>
    </lineage>
</organism>
<accession>A0AAW2H024</accession>
<comment type="caution">
    <text evidence="2">The sequence shown here is derived from an EMBL/GenBank/DDBJ whole genome shotgun (WGS) entry which is preliminary data.</text>
</comment>
<sequence length="196" mass="22389">MNGFPRILLLREKIDGDTLMYKAARNQSARLCGNKILITSHRRTLNTTLREREDQSGSRAMCVRCWINGTECRVIIDCNRARRVSIKFRRQPSENVPYKAADVARERRAGNYVSGRPFVRLQSAAVGILRETDGFFGRQVQTRGKADRARAQGQEKGSGRNRRKKGRGSLATGSRTEHRGLEKSWSRRIHPTFVFI</sequence>
<evidence type="ECO:0000256" key="1">
    <source>
        <dbReference type="SAM" id="MobiDB-lite"/>
    </source>
</evidence>
<dbReference type="Proteomes" id="UP001430953">
    <property type="component" value="Unassembled WGS sequence"/>
</dbReference>
<feature type="region of interest" description="Disordered" evidence="1">
    <location>
        <begin position="139"/>
        <end position="183"/>
    </location>
</feature>
<name>A0AAW2H024_9HYME</name>